<accession>A0A1Y0B3Y9</accession>
<protein>
    <submittedName>
        <fullName evidence="1">Uncharacterized protein</fullName>
    </submittedName>
</protein>
<dbReference type="AlphaFoldDB" id="A0A1Y0B3Y9"/>
<reference evidence="1" key="1">
    <citation type="submission" date="2017-03" db="EMBL/GenBank/DDBJ databases">
        <title>The mitochondrial genome of the carnivorous plant Utricularia reniformis (Lentibulariaceae): structure, comparative analysis and evolutionary landmarks.</title>
        <authorList>
            <person name="Silva S.R."/>
            <person name="Alvarenga D.O."/>
            <person name="Michael T.P."/>
            <person name="Miranda V.F.O."/>
            <person name="Varani A.M."/>
        </authorList>
    </citation>
    <scope>NUCLEOTIDE SEQUENCE</scope>
</reference>
<name>A0A1Y0B3Y9_9LAMI</name>
<gene>
    <name evidence="1" type="ORF">AEK19_MT1969</name>
</gene>
<evidence type="ECO:0000313" key="1">
    <source>
        <dbReference type="EMBL" id="ART32132.1"/>
    </source>
</evidence>
<keyword evidence="1" id="KW-0496">Mitochondrion</keyword>
<sequence>MMPFFIRQIGLLGLWRGLGEQQSEYLSLLLSANETMSTG</sequence>
<organism evidence="1">
    <name type="scientific">Utricularia reniformis</name>
    <dbReference type="NCBI Taxonomy" id="192314"/>
    <lineage>
        <taxon>Eukaryota</taxon>
        <taxon>Viridiplantae</taxon>
        <taxon>Streptophyta</taxon>
        <taxon>Embryophyta</taxon>
        <taxon>Tracheophyta</taxon>
        <taxon>Spermatophyta</taxon>
        <taxon>Magnoliopsida</taxon>
        <taxon>eudicotyledons</taxon>
        <taxon>Gunneridae</taxon>
        <taxon>Pentapetalae</taxon>
        <taxon>asterids</taxon>
        <taxon>lamiids</taxon>
        <taxon>Lamiales</taxon>
        <taxon>Lentibulariaceae</taxon>
        <taxon>Utricularia</taxon>
    </lineage>
</organism>
<dbReference type="EMBL" id="KY774314">
    <property type="protein sequence ID" value="ART32132.1"/>
    <property type="molecule type" value="Genomic_DNA"/>
</dbReference>
<geneLocation type="mitochondrion" evidence="1"/>
<proteinExistence type="predicted"/>